<evidence type="ECO:0000313" key="2">
    <source>
        <dbReference type="EMBL" id="TFK29570.1"/>
    </source>
</evidence>
<dbReference type="STRING" id="230819.A0A5C3L9X6"/>
<dbReference type="PANTHER" id="PTHR19959:SF119">
    <property type="entry name" value="FUNGAL LIPASE-LIKE DOMAIN-CONTAINING PROTEIN"/>
    <property type="match status" value="1"/>
</dbReference>
<proteinExistence type="predicted"/>
<feature type="domain" description="CHAT" evidence="1">
    <location>
        <begin position="1367"/>
        <end position="1649"/>
    </location>
</feature>
<protein>
    <recommendedName>
        <fullName evidence="1">CHAT domain-containing protein</fullName>
    </recommendedName>
</protein>
<name>A0A5C3L9X6_COPMA</name>
<dbReference type="InterPro" id="IPR024983">
    <property type="entry name" value="CHAT_dom"/>
</dbReference>
<dbReference type="InterPro" id="IPR011990">
    <property type="entry name" value="TPR-like_helical_dom_sf"/>
</dbReference>
<accession>A0A5C3L9X6</accession>
<gene>
    <name evidence="2" type="ORF">FA15DRAFT_664117</name>
</gene>
<dbReference type="EMBL" id="ML210149">
    <property type="protein sequence ID" value="TFK29570.1"/>
    <property type="molecule type" value="Genomic_DNA"/>
</dbReference>
<evidence type="ECO:0000259" key="1">
    <source>
        <dbReference type="Pfam" id="PF12770"/>
    </source>
</evidence>
<organism evidence="2 3">
    <name type="scientific">Coprinopsis marcescibilis</name>
    <name type="common">Agaric fungus</name>
    <name type="synonym">Psathyrella marcescibilis</name>
    <dbReference type="NCBI Taxonomy" id="230819"/>
    <lineage>
        <taxon>Eukaryota</taxon>
        <taxon>Fungi</taxon>
        <taxon>Dikarya</taxon>
        <taxon>Basidiomycota</taxon>
        <taxon>Agaricomycotina</taxon>
        <taxon>Agaricomycetes</taxon>
        <taxon>Agaricomycetidae</taxon>
        <taxon>Agaricales</taxon>
        <taxon>Agaricineae</taxon>
        <taxon>Psathyrellaceae</taxon>
        <taxon>Coprinopsis</taxon>
    </lineage>
</organism>
<dbReference type="Gene3D" id="1.25.40.10">
    <property type="entry name" value="Tetratricopeptide repeat domain"/>
    <property type="match status" value="3"/>
</dbReference>
<sequence>MNDEKHSEASLDFSASADQVRLNDHGDNVGAVDHHDRILKALVQGMDHGVLEAAISRLQQVIARNNDLKTRVAAKCHLVKALLTRFALHGWVEDLDQCKELLFGDEVETEAALGFECFQRMHSGEREWDAQILGPAQQIEEYEYRGTINAETLNVMMNLGEPATHHSLDVRLNIVHGRRLVLKYTSMQRLGTLAELENASTFFQNARSSTQPKDISYFVASTLLRYVGWVKFTECLQFDGLEELNRYNREAWEQDQDGQESYRMGTGMINESKLDDAMIFLSRSMEHRPADHPRRSQTLNNLAAVFLARFYRDRNSQDLDECIRLNREALGLRPAPHPHRLVSLENLASALYARFRGASDIRDLEECITLRRELIKSPPGFESGPREITSDLAMSLFARFEVEGNLEDLEECIGLRRENVSSIPAEHPERPWLLSQISAAFHTRFERTLKLEDLQESISWQREALASAPISHPKRFSFLHTLASFVMRQFNLRNDSKDLEECISIHREALELRPAPHPERSACLTCLGICLSMRCALVGRPEDLDESVSLHRQVVDSTPPDSLTFEFISNLAVTLFDRFRRKGDIQDLDECISTERKIVALFPGRPEVLEDLAISLSARFERNGDNQDLDECISLRRESVALVPDTHPKRFRLLLDLANLHRLRSQLKQNPQDLDDSIGLARDAVALRPLPNFERFKSLCILTSSLHALFRSKSDPKDLDESISIQTEALSIEDIPGPPRTAAFFNRGEYLFERYTLGSILEDLQESVVSYRAALQLTTSPHSDRHLAIQGLATSLHALFKHNYDRQSLEECIELRREALSMMEGRSSDRHVLLKDLAPALLARFKLDSSVQDLEEIVSLWKEMLSLVPETHPLYLPFLNNLSASLSMRFDSKGDFNDLEECIASLRQVLELRSMEDPDRYQSLGNLAKALSTRFEHKHSFDDLEECIALEREVIQMTPVSHMHHQTAQNNFAASLFERFLIKRDHQDLDGSILHARQALSSIDENHPSRIPAINNLGNFLSSRFECTGNLEDLNQGISLQQDALKYVTEGYPNRPGMLGNLAISLQKRFKHSGDVMDLEKSIDLFRDALKRETGSLMLRLRTAKWWATYARKAGHCSALEAYQHAISLLPLLVAIELTLEQRKNVLGHTKNLSGEAVQCAIESNELETAVVFLSTARSTFWSQALQLRDPLEELNATNPLLANKFRDVSNVLENSTQGSEMVSKTPVPDALHLYTLSRKRVELLAEIRQIDGFQDFLLPPTFDSLKAAARNGPIVFLNPSVFGCDAIIMKLGGELERVPLPTMNHKLLQELKVAIQDLTQNKLLRAGTVEVLENLLQARGEGSRKPTRKDPTNLVTSNDHYQQVLEMMWIYMVKPIIDALKLEKTDTPGRLWWCPAGDFVFLPIHAAGIYSNQSSLDECLSDFAIPSYCYSPQNVLFDSPAVPGDFKMLAVLEPEGTEVTGKGLPMTEVELEKIQEQIPSANNLIVRLGSREFPNTTETILNDIQQASFVHFGCHGVQHESNPLESSLLLSGGRLTMSRIIRGCQQSSGACLAYLSACETAMGDDERPDESLNLAATMMFAGFRAVVGTMWSIQDEDAPIVADVFYQHLFRKCPPDPADVAEALHLAVKELRRLKMPFQRWVPFVHFGI</sequence>
<reference evidence="2 3" key="1">
    <citation type="journal article" date="2019" name="Nat. Ecol. Evol.">
        <title>Megaphylogeny resolves global patterns of mushroom evolution.</title>
        <authorList>
            <person name="Varga T."/>
            <person name="Krizsan K."/>
            <person name="Foldi C."/>
            <person name="Dima B."/>
            <person name="Sanchez-Garcia M."/>
            <person name="Sanchez-Ramirez S."/>
            <person name="Szollosi G.J."/>
            <person name="Szarkandi J.G."/>
            <person name="Papp V."/>
            <person name="Albert L."/>
            <person name="Andreopoulos W."/>
            <person name="Angelini C."/>
            <person name="Antonin V."/>
            <person name="Barry K.W."/>
            <person name="Bougher N.L."/>
            <person name="Buchanan P."/>
            <person name="Buyck B."/>
            <person name="Bense V."/>
            <person name="Catcheside P."/>
            <person name="Chovatia M."/>
            <person name="Cooper J."/>
            <person name="Damon W."/>
            <person name="Desjardin D."/>
            <person name="Finy P."/>
            <person name="Geml J."/>
            <person name="Haridas S."/>
            <person name="Hughes K."/>
            <person name="Justo A."/>
            <person name="Karasinski D."/>
            <person name="Kautmanova I."/>
            <person name="Kiss B."/>
            <person name="Kocsube S."/>
            <person name="Kotiranta H."/>
            <person name="LaButti K.M."/>
            <person name="Lechner B.E."/>
            <person name="Liimatainen K."/>
            <person name="Lipzen A."/>
            <person name="Lukacs Z."/>
            <person name="Mihaltcheva S."/>
            <person name="Morgado L.N."/>
            <person name="Niskanen T."/>
            <person name="Noordeloos M.E."/>
            <person name="Ohm R.A."/>
            <person name="Ortiz-Santana B."/>
            <person name="Ovrebo C."/>
            <person name="Racz N."/>
            <person name="Riley R."/>
            <person name="Savchenko A."/>
            <person name="Shiryaev A."/>
            <person name="Soop K."/>
            <person name="Spirin V."/>
            <person name="Szebenyi C."/>
            <person name="Tomsovsky M."/>
            <person name="Tulloss R.E."/>
            <person name="Uehling J."/>
            <person name="Grigoriev I.V."/>
            <person name="Vagvolgyi C."/>
            <person name="Papp T."/>
            <person name="Martin F.M."/>
            <person name="Miettinen O."/>
            <person name="Hibbett D.S."/>
            <person name="Nagy L.G."/>
        </authorList>
    </citation>
    <scope>NUCLEOTIDE SEQUENCE [LARGE SCALE GENOMIC DNA]</scope>
    <source>
        <strain evidence="2 3">CBS 121175</strain>
    </source>
</reference>
<dbReference type="Pfam" id="PF13374">
    <property type="entry name" value="TPR_10"/>
    <property type="match status" value="2"/>
</dbReference>
<dbReference type="OrthoDB" id="9991317at2759"/>
<dbReference type="Pfam" id="PF12770">
    <property type="entry name" value="CHAT"/>
    <property type="match status" value="1"/>
</dbReference>
<dbReference type="Proteomes" id="UP000307440">
    <property type="component" value="Unassembled WGS sequence"/>
</dbReference>
<dbReference type="PANTHER" id="PTHR19959">
    <property type="entry name" value="KINESIN LIGHT CHAIN"/>
    <property type="match status" value="1"/>
</dbReference>
<dbReference type="SUPFAM" id="SSF48452">
    <property type="entry name" value="TPR-like"/>
    <property type="match status" value="3"/>
</dbReference>
<keyword evidence="3" id="KW-1185">Reference proteome</keyword>
<evidence type="ECO:0000313" key="3">
    <source>
        <dbReference type="Proteomes" id="UP000307440"/>
    </source>
</evidence>